<dbReference type="InterPro" id="IPR007848">
    <property type="entry name" value="Small_mtfrase_dom"/>
</dbReference>
<keyword evidence="3 5" id="KW-0949">S-adenosyl-L-methionine</keyword>
<dbReference type="InterPro" id="IPR040758">
    <property type="entry name" value="PrmC_N"/>
</dbReference>
<dbReference type="GO" id="GO:0032259">
    <property type="term" value="P:methylation"/>
    <property type="evidence" value="ECO:0007669"/>
    <property type="project" value="UniProtKB-KW"/>
</dbReference>
<dbReference type="PANTHER" id="PTHR18895:SF74">
    <property type="entry name" value="MTRF1L RELEASE FACTOR GLUTAMINE METHYLTRANSFERASE"/>
    <property type="match status" value="1"/>
</dbReference>
<evidence type="ECO:0000259" key="6">
    <source>
        <dbReference type="Pfam" id="PF05175"/>
    </source>
</evidence>
<dbReference type="InterPro" id="IPR019874">
    <property type="entry name" value="RF_methyltr_PrmC"/>
</dbReference>
<name>A0A6J4VV11_9DEIN</name>
<dbReference type="NCBIfam" id="TIGR03534">
    <property type="entry name" value="RF_mod_PrmC"/>
    <property type="match status" value="1"/>
</dbReference>
<dbReference type="NCBIfam" id="TIGR00536">
    <property type="entry name" value="hemK_fam"/>
    <property type="match status" value="1"/>
</dbReference>
<feature type="binding site" evidence="5">
    <location>
        <position position="189"/>
    </location>
    <ligand>
        <name>S-adenosyl-L-methionine</name>
        <dbReference type="ChEBI" id="CHEBI:59789"/>
    </ligand>
</feature>
<dbReference type="SUPFAM" id="SSF53335">
    <property type="entry name" value="S-adenosyl-L-methionine-dependent methyltransferases"/>
    <property type="match status" value="1"/>
</dbReference>
<dbReference type="EC" id="2.1.1.297" evidence="5"/>
<evidence type="ECO:0000256" key="2">
    <source>
        <dbReference type="ARBA" id="ARBA00022679"/>
    </source>
</evidence>
<keyword evidence="1 5" id="KW-0489">Methyltransferase</keyword>
<feature type="domain" description="Methyltransferase small" evidence="6">
    <location>
        <begin position="108"/>
        <end position="193"/>
    </location>
</feature>
<dbReference type="HAMAP" id="MF_02126">
    <property type="entry name" value="RF_methyltr_PrmC"/>
    <property type="match status" value="1"/>
</dbReference>
<proteinExistence type="inferred from homology"/>
<comment type="similarity">
    <text evidence="5">Belongs to the protein N5-glutamine methyltransferase family. PrmC subfamily.</text>
</comment>
<accession>A0A6J4VV11</accession>
<reference evidence="8" key="1">
    <citation type="submission" date="2020-02" db="EMBL/GenBank/DDBJ databases">
        <authorList>
            <person name="Meier V. D."/>
        </authorList>
    </citation>
    <scope>NUCLEOTIDE SEQUENCE</scope>
    <source>
        <strain evidence="8">AVDCRST_MAG86</strain>
    </source>
</reference>
<dbReference type="Pfam" id="PF17827">
    <property type="entry name" value="PrmC_N"/>
    <property type="match status" value="1"/>
</dbReference>
<protein>
    <recommendedName>
        <fullName evidence="5">Release factor glutamine methyltransferase</fullName>
        <shortName evidence="5">RF MTase</shortName>
        <ecNumber evidence="5">2.1.1.297</ecNumber>
    </recommendedName>
    <alternativeName>
        <fullName evidence="5">N5-glutamine methyltransferase PrmC</fullName>
    </alternativeName>
    <alternativeName>
        <fullName evidence="5">Protein-(glutamine-N5) MTase PrmC</fullName>
    </alternativeName>
    <alternativeName>
        <fullName evidence="5">Protein-glutamine N-methyltransferase PrmC</fullName>
    </alternativeName>
</protein>
<comment type="catalytic activity">
    <reaction evidence="4 5">
        <text>L-glutaminyl-[peptide chain release factor] + S-adenosyl-L-methionine = N(5)-methyl-L-glutaminyl-[peptide chain release factor] + S-adenosyl-L-homocysteine + H(+)</text>
        <dbReference type="Rhea" id="RHEA:42896"/>
        <dbReference type="Rhea" id="RHEA-COMP:10271"/>
        <dbReference type="Rhea" id="RHEA-COMP:10272"/>
        <dbReference type="ChEBI" id="CHEBI:15378"/>
        <dbReference type="ChEBI" id="CHEBI:30011"/>
        <dbReference type="ChEBI" id="CHEBI:57856"/>
        <dbReference type="ChEBI" id="CHEBI:59789"/>
        <dbReference type="ChEBI" id="CHEBI:61891"/>
        <dbReference type="EC" id="2.1.1.297"/>
    </reaction>
</comment>
<evidence type="ECO:0000313" key="8">
    <source>
        <dbReference type="EMBL" id="CAA9588776.1"/>
    </source>
</evidence>
<sequence>MTVGEALKAAGERLERAGLTSAEAEASALLGALLNASRSDLLLSRTRTLSAAELTELGGWLERREAREPLQHILGVAHFYGLTVRVTPDTLIPRPETECLVELGLTALVAVPAPKVLDVGTGSGAVALAVKAERPDASVWGTDLSAAALKVAAANAARLSLGVTFSRSDLLSAPDVRAFARSADLLVTNPPYLPAADAAQLSPEVRRDPPGALFSGADGLGHFRKLSAQALRLLRPDAVCVIELDPRNVARAHAESRAWAEAAVYPDLVGRARFLFLRR</sequence>
<evidence type="ECO:0000256" key="4">
    <source>
        <dbReference type="ARBA" id="ARBA00048391"/>
    </source>
</evidence>
<feature type="binding site" evidence="5">
    <location>
        <begin position="189"/>
        <end position="192"/>
    </location>
    <ligand>
        <name>substrate</name>
    </ligand>
</feature>
<dbReference type="InterPro" id="IPR029063">
    <property type="entry name" value="SAM-dependent_MTases_sf"/>
</dbReference>
<dbReference type="Gene3D" id="3.40.50.150">
    <property type="entry name" value="Vaccinia Virus protein VP39"/>
    <property type="match status" value="1"/>
</dbReference>
<dbReference type="CDD" id="cd02440">
    <property type="entry name" value="AdoMet_MTases"/>
    <property type="match status" value="1"/>
</dbReference>
<dbReference type="EMBL" id="CADCWP010000366">
    <property type="protein sequence ID" value="CAA9588776.1"/>
    <property type="molecule type" value="Genomic_DNA"/>
</dbReference>
<feature type="binding site" evidence="5">
    <location>
        <position position="143"/>
    </location>
    <ligand>
        <name>S-adenosyl-L-methionine</name>
        <dbReference type="ChEBI" id="CHEBI:59789"/>
    </ligand>
</feature>
<dbReference type="GO" id="GO:0102559">
    <property type="term" value="F:peptide chain release factor N(5)-glutamine methyltransferase activity"/>
    <property type="evidence" value="ECO:0007669"/>
    <property type="project" value="UniProtKB-EC"/>
</dbReference>
<dbReference type="Pfam" id="PF05175">
    <property type="entry name" value="MTS"/>
    <property type="match status" value="1"/>
</dbReference>
<evidence type="ECO:0000256" key="3">
    <source>
        <dbReference type="ARBA" id="ARBA00022691"/>
    </source>
</evidence>
<dbReference type="PANTHER" id="PTHR18895">
    <property type="entry name" value="HEMK METHYLTRANSFERASE"/>
    <property type="match status" value="1"/>
</dbReference>
<comment type="function">
    <text evidence="5">Methylates the class 1 translation termination release factors RF1/PrfA and RF2/PrfB on the glutamine residue of the universally conserved GGQ motif.</text>
</comment>
<dbReference type="GO" id="GO:0003676">
    <property type="term" value="F:nucleic acid binding"/>
    <property type="evidence" value="ECO:0007669"/>
    <property type="project" value="InterPro"/>
</dbReference>
<evidence type="ECO:0000259" key="7">
    <source>
        <dbReference type="Pfam" id="PF17827"/>
    </source>
</evidence>
<gene>
    <name evidence="5" type="primary">prmC</name>
    <name evidence="8" type="ORF">AVDCRST_MAG86-4437</name>
</gene>
<evidence type="ECO:0000256" key="1">
    <source>
        <dbReference type="ARBA" id="ARBA00022603"/>
    </source>
</evidence>
<keyword evidence="2 5" id="KW-0808">Transferase</keyword>
<dbReference type="InterPro" id="IPR004556">
    <property type="entry name" value="HemK-like"/>
</dbReference>
<dbReference type="PROSITE" id="PS00092">
    <property type="entry name" value="N6_MTASE"/>
    <property type="match status" value="1"/>
</dbReference>
<feature type="binding site" evidence="5">
    <location>
        <begin position="120"/>
        <end position="124"/>
    </location>
    <ligand>
        <name>S-adenosyl-L-methionine</name>
        <dbReference type="ChEBI" id="CHEBI:59789"/>
    </ligand>
</feature>
<evidence type="ECO:0000256" key="5">
    <source>
        <dbReference type="HAMAP-Rule" id="MF_02126"/>
    </source>
</evidence>
<organism evidence="8">
    <name type="scientific">uncultured Truepera sp</name>
    <dbReference type="NCBI Taxonomy" id="543023"/>
    <lineage>
        <taxon>Bacteria</taxon>
        <taxon>Thermotogati</taxon>
        <taxon>Deinococcota</taxon>
        <taxon>Deinococci</taxon>
        <taxon>Trueperales</taxon>
        <taxon>Trueperaceae</taxon>
        <taxon>Truepera</taxon>
        <taxon>environmental samples</taxon>
    </lineage>
</organism>
<dbReference type="AlphaFoldDB" id="A0A6J4VV11"/>
<dbReference type="Gene3D" id="1.10.8.10">
    <property type="entry name" value="DNA helicase RuvA subunit, C-terminal domain"/>
    <property type="match status" value="1"/>
</dbReference>
<comment type="caution">
    <text evidence="5">Lacks conserved residue(s) required for the propagation of feature annotation.</text>
</comment>
<dbReference type="InterPro" id="IPR002052">
    <property type="entry name" value="DNA_methylase_N6_adenine_CS"/>
</dbReference>
<dbReference type="InterPro" id="IPR050320">
    <property type="entry name" value="N5-glutamine_MTase"/>
</dbReference>
<feature type="domain" description="Release factor glutamine methyltransferase N-terminal" evidence="7">
    <location>
        <begin position="5"/>
        <end position="75"/>
    </location>
</feature>